<dbReference type="GO" id="GO:0008198">
    <property type="term" value="F:ferrous iron binding"/>
    <property type="evidence" value="ECO:0007669"/>
    <property type="project" value="InterPro"/>
</dbReference>
<dbReference type="InterPro" id="IPR014436">
    <property type="entry name" value="Extradiol_dOase_DODA"/>
</dbReference>
<keyword evidence="3" id="KW-0479">Metal-binding</keyword>
<gene>
    <name evidence="7" type="ORF">A11Q_900</name>
</gene>
<dbReference type="Proteomes" id="UP000012040">
    <property type="component" value="Chromosome"/>
</dbReference>
<reference evidence="7 8" key="1">
    <citation type="journal article" date="2013" name="ISME J.">
        <title>By their genes ye shall know them: genomic signatures of predatory bacteria.</title>
        <authorList>
            <person name="Pasternak Z."/>
            <person name="Pietrokovski S."/>
            <person name="Rotem O."/>
            <person name="Gophna U."/>
            <person name="Lurie-Weinberger M.N."/>
            <person name="Jurkevitch E."/>
        </authorList>
    </citation>
    <scope>NUCLEOTIDE SEQUENCE [LARGE SCALE GENOMIC DNA]</scope>
    <source>
        <strain evidence="7 8">JSS</strain>
    </source>
</reference>
<dbReference type="AlphaFoldDB" id="M4VAR9"/>
<sequence length="263" mass="29514">MSNTNQSIMPVAFIGHGSPMNALAKDQYSQTLNLLGQNLPKPTAILCVSAHWMTNGSYVTVARKPKTIHDFYGFPEALYQVQYPADGLPELAIKLITAFPNIHIRSDQEQWGLDHGTWSVLTHIYPNADIPVLQLSLDMSLPPSEHLQIGQMLQSLRKEGVLILGSGNIVHNLRNYSRDLHAPAYDWAVEFDIWSKEKIEQRDFQALATDYNKTLSGQLAVPSLDHYLPMLYILGASTPNDSLNWVYDEIQNSSIAMRSFTFG</sequence>
<evidence type="ECO:0000313" key="7">
    <source>
        <dbReference type="EMBL" id="AGH95116.1"/>
    </source>
</evidence>
<dbReference type="RefSeq" id="WP_015469606.1">
    <property type="nucleotide sequence ID" value="NC_020813.1"/>
</dbReference>
<evidence type="ECO:0000259" key="6">
    <source>
        <dbReference type="Pfam" id="PF02900"/>
    </source>
</evidence>
<evidence type="ECO:0000256" key="3">
    <source>
        <dbReference type="ARBA" id="ARBA00022723"/>
    </source>
</evidence>
<dbReference type="Gene3D" id="3.40.830.10">
    <property type="entry name" value="LigB-like"/>
    <property type="match status" value="1"/>
</dbReference>
<evidence type="ECO:0000256" key="4">
    <source>
        <dbReference type="ARBA" id="ARBA00022833"/>
    </source>
</evidence>
<feature type="domain" description="Extradiol ring-cleavage dioxygenase class III enzyme subunit B" evidence="6">
    <location>
        <begin position="25"/>
        <end position="253"/>
    </location>
</feature>
<evidence type="ECO:0000256" key="1">
    <source>
        <dbReference type="ARBA" id="ARBA00001947"/>
    </source>
</evidence>
<keyword evidence="8" id="KW-1185">Reference proteome</keyword>
<dbReference type="HOGENOM" id="CLU_046582_2_0_7"/>
<comment type="similarity">
    <text evidence="2">Belongs to the DODA-type extradiol aromatic ring-opening dioxygenase family.</text>
</comment>
<protein>
    <recommendedName>
        <fullName evidence="6">Extradiol ring-cleavage dioxygenase class III enzyme subunit B domain-containing protein</fullName>
    </recommendedName>
</protein>
<dbReference type="GO" id="GO:0008270">
    <property type="term" value="F:zinc ion binding"/>
    <property type="evidence" value="ECO:0007669"/>
    <property type="project" value="InterPro"/>
</dbReference>
<dbReference type="PANTHER" id="PTHR30096">
    <property type="entry name" value="4,5-DOPA DIOXYGENASE EXTRADIOL-LIKE PROTEIN"/>
    <property type="match status" value="1"/>
</dbReference>
<dbReference type="PIRSF" id="PIRSF006157">
    <property type="entry name" value="Doxgns_DODA"/>
    <property type="match status" value="1"/>
</dbReference>
<dbReference type="PANTHER" id="PTHR30096:SF0">
    <property type="entry name" value="4,5-DOPA DIOXYGENASE EXTRADIOL-LIKE PROTEIN"/>
    <property type="match status" value="1"/>
</dbReference>
<evidence type="ECO:0000256" key="5">
    <source>
        <dbReference type="ARBA" id="ARBA00023002"/>
    </source>
</evidence>
<dbReference type="InterPro" id="IPR004183">
    <property type="entry name" value="Xdiol_dOase_suB"/>
</dbReference>
<evidence type="ECO:0000313" key="8">
    <source>
        <dbReference type="Proteomes" id="UP000012040"/>
    </source>
</evidence>
<organism evidence="7 8">
    <name type="scientific">Pseudobdellovibrio exovorus JSS</name>
    <dbReference type="NCBI Taxonomy" id="1184267"/>
    <lineage>
        <taxon>Bacteria</taxon>
        <taxon>Pseudomonadati</taxon>
        <taxon>Bdellovibrionota</taxon>
        <taxon>Bdellovibrionia</taxon>
        <taxon>Bdellovibrionales</taxon>
        <taxon>Pseudobdellovibrionaceae</taxon>
        <taxon>Pseudobdellovibrio</taxon>
    </lineage>
</organism>
<dbReference type="CDD" id="cd07363">
    <property type="entry name" value="45_DOPA_Dioxygenase"/>
    <property type="match status" value="1"/>
</dbReference>
<dbReference type="STRING" id="1184267.A11Q_900"/>
<comment type="cofactor">
    <cofactor evidence="1">
        <name>Zn(2+)</name>
        <dbReference type="ChEBI" id="CHEBI:29105"/>
    </cofactor>
</comment>
<dbReference type="KEGG" id="bex:A11Q_900"/>
<name>M4VAR9_9BACT</name>
<evidence type="ECO:0000256" key="2">
    <source>
        <dbReference type="ARBA" id="ARBA00007581"/>
    </source>
</evidence>
<dbReference type="GO" id="GO:0016702">
    <property type="term" value="F:oxidoreductase activity, acting on single donors with incorporation of molecular oxygen, incorporation of two atoms of oxygen"/>
    <property type="evidence" value="ECO:0007669"/>
    <property type="project" value="UniProtKB-ARBA"/>
</dbReference>
<dbReference type="eggNOG" id="COG3384">
    <property type="taxonomic scope" value="Bacteria"/>
</dbReference>
<accession>M4VAR9</accession>
<dbReference type="EMBL" id="CP003537">
    <property type="protein sequence ID" value="AGH95116.1"/>
    <property type="molecule type" value="Genomic_DNA"/>
</dbReference>
<dbReference type="SUPFAM" id="SSF53213">
    <property type="entry name" value="LigB-like"/>
    <property type="match status" value="1"/>
</dbReference>
<proteinExistence type="inferred from homology"/>
<dbReference type="PATRIC" id="fig|1184267.3.peg.909"/>
<keyword evidence="5" id="KW-0560">Oxidoreductase</keyword>
<keyword evidence="4" id="KW-0862">Zinc</keyword>
<dbReference type="NCBIfam" id="NF007914">
    <property type="entry name" value="PRK10628.1"/>
    <property type="match status" value="1"/>
</dbReference>
<dbReference type="Pfam" id="PF02900">
    <property type="entry name" value="LigB"/>
    <property type="match status" value="1"/>
</dbReference>